<organism evidence="1 2">
    <name type="scientific">Phytophthora nicotianae P1976</name>
    <dbReference type="NCBI Taxonomy" id="1317066"/>
    <lineage>
        <taxon>Eukaryota</taxon>
        <taxon>Sar</taxon>
        <taxon>Stramenopiles</taxon>
        <taxon>Oomycota</taxon>
        <taxon>Peronosporomycetes</taxon>
        <taxon>Peronosporales</taxon>
        <taxon>Peronosporaceae</taxon>
        <taxon>Phytophthora</taxon>
    </lineage>
</organism>
<gene>
    <name evidence="1" type="ORF">F444_08255</name>
</gene>
<reference evidence="1 2" key="1">
    <citation type="submission" date="2013-11" db="EMBL/GenBank/DDBJ databases">
        <title>The Genome Sequence of Phytophthora parasitica P1976.</title>
        <authorList>
            <consortium name="The Broad Institute Genomics Platform"/>
            <person name="Russ C."/>
            <person name="Tyler B."/>
            <person name="Panabieres F."/>
            <person name="Shan W."/>
            <person name="Tripathy S."/>
            <person name="Grunwald N."/>
            <person name="Machado M."/>
            <person name="Johnson C.S."/>
            <person name="Walker B."/>
            <person name="Young S."/>
            <person name="Zeng Q."/>
            <person name="Gargeya S."/>
            <person name="Fitzgerald M."/>
            <person name="Haas B."/>
            <person name="Abouelleil A."/>
            <person name="Allen A.W."/>
            <person name="Alvarado L."/>
            <person name="Arachchi H.M."/>
            <person name="Berlin A.M."/>
            <person name="Chapman S.B."/>
            <person name="Gainer-Dewar J."/>
            <person name="Goldberg J."/>
            <person name="Griggs A."/>
            <person name="Gujja S."/>
            <person name="Hansen M."/>
            <person name="Howarth C."/>
            <person name="Imamovic A."/>
            <person name="Ireland A."/>
            <person name="Larimer J."/>
            <person name="McCowan C."/>
            <person name="Murphy C."/>
            <person name="Pearson M."/>
            <person name="Poon T.W."/>
            <person name="Priest M."/>
            <person name="Roberts A."/>
            <person name="Saif S."/>
            <person name="Shea T."/>
            <person name="Sisk P."/>
            <person name="Sykes S."/>
            <person name="Wortman J."/>
            <person name="Nusbaum C."/>
            <person name="Birren B."/>
        </authorList>
    </citation>
    <scope>NUCLEOTIDE SEQUENCE [LARGE SCALE GENOMIC DNA]</scope>
    <source>
        <strain evidence="1 2">P1976</strain>
    </source>
</reference>
<accession>A0A081ABR3</accession>
<evidence type="ECO:0000313" key="1">
    <source>
        <dbReference type="EMBL" id="ETO76324.1"/>
    </source>
</evidence>
<evidence type="ECO:0000313" key="2">
    <source>
        <dbReference type="Proteomes" id="UP000028582"/>
    </source>
</evidence>
<sequence>MCILPHNCKNYYCNLIFGQILITRALYEANWNYLCKRNFGTTLQDNDRVSSARQQRFYEVGGHAFQPKIVRTNPERWQTAFAVVAVHDNDAGTLDQGTT</sequence>
<dbReference type="AlphaFoldDB" id="A0A081ABR3"/>
<comment type="caution">
    <text evidence="1">The sequence shown here is derived from an EMBL/GenBank/DDBJ whole genome shotgun (WGS) entry which is preliminary data.</text>
</comment>
<dbReference type="Proteomes" id="UP000028582">
    <property type="component" value="Unassembled WGS sequence"/>
</dbReference>
<name>A0A081ABR3_PHYNI</name>
<proteinExistence type="predicted"/>
<protein>
    <submittedName>
        <fullName evidence="1">Uncharacterized protein</fullName>
    </submittedName>
</protein>
<dbReference type="EMBL" id="ANJA01001562">
    <property type="protein sequence ID" value="ETO76324.1"/>
    <property type="molecule type" value="Genomic_DNA"/>
</dbReference>